<comment type="cofactor">
    <cofactor evidence="7">
        <name>Zn(2+)</name>
        <dbReference type="ChEBI" id="CHEBI:29105"/>
    </cofactor>
    <text evidence="7">Binds 1 zinc ion.</text>
</comment>
<evidence type="ECO:0000313" key="10">
    <source>
        <dbReference type="EMBL" id="BDU76138.1"/>
    </source>
</evidence>
<dbReference type="KEGG" id="msea:METESE_10960"/>
<evidence type="ECO:0000256" key="4">
    <source>
        <dbReference type="ARBA" id="ARBA00022801"/>
    </source>
</evidence>
<feature type="chain" id="PRO_5041319010" evidence="8">
    <location>
        <begin position="24"/>
        <end position="705"/>
    </location>
</feature>
<evidence type="ECO:0000256" key="1">
    <source>
        <dbReference type="ARBA" id="ARBA00006040"/>
    </source>
</evidence>
<dbReference type="GO" id="GO:0005829">
    <property type="term" value="C:cytosol"/>
    <property type="evidence" value="ECO:0007669"/>
    <property type="project" value="TreeGrafter"/>
</dbReference>
<dbReference type="CDD" id="cd06456">
    <property type="entry name" value="M3A_DCP"/>
    <property type="match status" value="1"/>
</dbReference>
<name>A0AA48H544_9BACT</name>
<dbReference type="Pfam" id="PF01432">
    <property type="entry name" value="Peptidase_M3"/>
    <property type="match status" value="1"/>
</dbReference>
<evidence type="ECO:0000256" key="7">
    <source>
        <dbReference type="RuleBase" id="RU003435"/>
    </source>
</evidence>
<feature type="domain" description="Peptidase M3A/M3B catalytic" evidence="9">
    <location>
        <begin position="249"/>
        <end position="694"/>
    </location>
</feature>
<dbReference type="PANTHER" id="PTHR43660:SF1">
    <property type="entry name" value="DIPEPTIDYL CARBOXYPEPTIDASE"/>
    <property type="match status" value="1"/>
</dbReference>
<feature type="signal peptide" evidence="8">
    <location>
        <begin position="1"/>
        <end position="23"/>
    </location>
</feature>
<keyword evidence="4 7" id="KW-0378">Hydrolase</keyword>
<dbReference type="InterPro" id="IPR034005">
    <property type="entry name" value="M3A_DCP"/>
</dbReference>
<dbReference type="InterPro" id="IPR045090">
    <property type="entry name" value="Pept_M3A_M3B"/>
</dbReference>
<evidence type="ECO:0000256" key="2">
    <source>
        <dbReference type="ARBA" id="ARBA00022670"/>
    </source>
</evidence>
<proteinExistence type="inferred from homology"/>
<keyword evidence="3 7" id="KW-0479">Metal-binding</keyword>
<keyword evidence="2 7" id="KW-0645">Protease</keyword>
<protein>
    <submittedName>
        <fullName evidence="10">Dipeptidyl carboxypeptidase II</fullName>
    </submittedName>
</protein>
<dbReference type="PANTHER" id="PTHR43660">
    <property type="entry name" value="DIPEPTIDYL CARBOXYPEPTIDASE"/>
    <property type="match status" value="1"/>
</dbReference>
<organism evidence="10 11">
    <name type="scientific">Mesoterricola sediminis</name>
    <dbReference type="NCBI Taxonomy" id="2927980"/>
    <lineage>
        <taxon>Bacteria</taxon>
        <taxon>Pseudomonadati</taxon>
        <taxon>Acidobacteriota</taxon>
        <taxon>Holophagae</taxon>
        <taxon>Holophagales</taxon>
        <taxon>Holophagaceae</taxon>
        <taxon>Mesoterricola</taxon>
    </lineage>
</organism>
<dbReference type="InterPro" id="IPR024079">
    <property type="entry name" value="MetalloPept_cat_dom_sf"/>
</dbReference>
<dbReference type="Gene3D" id="1.10.1370.10">
    <property type="entry name" value="Neurolysin, domain 3"/>
    <property type="match status" value="1"/>
</dbReference>
<keyword evidence="8" id="KW-0732">Signal</keyword>
<evidence type="ECO:0000256" key="3">
    <source>
        <dbReference type="ARBA" id="ARBA00022723"/>
    </source>
</evidence>
<dbReference type="RefSeq" id="WP_243334676.1">
    <property type="nucleotide sequence ID" value="NZ_AP027081.1"/>
</dbReference>
<evidence type="ECO:0000313" key="11">
    <source>
        <dbReference type="Proteomes" id="UP001228113"/>
    </source>
</evidence>
<dbReference type="GO" id="GO:0004180">
    <property type="term" value="F:carboxypeptidase activity"/>
    <property type="evidence" value="ECO:0007669"/>
    <property type="project" value="UniProtKB-KW"/>
</dbReference>
<dbReference type="InterPro" id="IPR001567">
    <property type="entry name" value="Pept_M3A_M3B_dom"/>
</dbReference>
<dbReference type="InterPro" id="IPR024077">
    <property type="entry name" value="Neurolysin/TOP_dom2"/>
</dbReference>
<keyword evidence="5 7" id="KW-0862">Zinc</keyword>
<dbReference type="Proteomes" id="UP001228113">
    <property type="component" value="Chromosome"/>
</dbReference>
<dbReference type="AlphaFoldDB" id="A0AA48H544"/>
<reference evidence="10" key="1">
    <citation type="journal article" date="2023" name="Int. J. Syst. Evol. Microbiol.">
        <title>Mesoterricola silvestris gen. nov., sp. nov., Mesoterricola sediminis sp. nov., Geothrix oryzae sp. nov., Geothrix edaphica sp. nov., Geothrix rubra sp. nov., and Geothrix limicola sp. nov., six novel members of Acidobacteriota isolated from soils.</title>
        <authorList>
            <person name="Itoh H."/>
            <person name="Sugisawa Y."/>
            <person name="Mise K."/>
            <person name="Xu Z."/>
            <person name="Kuniyasu M."/>
            <person name="Ushijima N."/>
            <person name="Kawano K."/>
            <person name="Kobayashi E."/>
            <person name="Shiratori Y."/>
            <person name="Masuda Y."/>
            <person name="Senoo K."/>
        </authorList>
    </citation>
    <scope>NUCLEOTIDE SEQUENCE</scope>
    <source>
        <strain evidence="10">W786</strain>
    </source>
</reference>
<sequence>MRTPLLLATALCLPAVCQTPAPADNPFFQAWDTPFGVPPFAQIKEAHFLPAFKEGMARHKAEIAAIAGSKDAPTFANTIEALELSGQLLERVGIVFGALSGAETNPKLQAINRELAPLRSAHYDDINLDPRLWARVKAVWENRAKENLTGEQLRLLEDRRKGFLRAGADLSPEKQARMRAINGELSRAGVAYGDRLLKATKDFVLVVTDPKDLSGLPEGAKAAAAAAAKKAGKEGAWVFTLDAPSIWPFLQYADNRDLRRQLLQGYLDRCQAGENDTRALANQIANLRVEKARLLGYPTWAHYILEENMARTPEGAYGLLKPVWKAALAKAKVERAELRKAMAKDLPGAKLEAWDWRYYQEKVRKARFDLDETALKPYFSLDQVRSGAFGLATRLYGVTFTEVKDIPVYHPEVRVFEVKEADGRHLGLLYTDYHPRPGKRGGAWCGSLRPGRERHRITPVATNVCNFTRPAGDAPALLTPDEVRTLFHEFGHALHGLFYNGQYRGLGSTSRDFVELPSQIMENWAMEPEVLKTYARHWKTGEPIPAALGDKVKKSRTFGEGFATTEYMAAALLDMDWHTLTEVKDRDVNAFEKASLAKWGLPPEIPVRYRTPYFNHIWGGGNGYSAGYYAYIWSAVLDSDAFLAFKEKGDLYDPATARAFRTRVLEMGSTKDPAQLYRDFRGRDPKVDALLIKRGLKPAPAKAAR</sequence>
<keyword evidence="11" id="KW-1185">Reference proteome</keyword>
<evidence type="ECO:0000259" key="9">
    <source>
        <dbReference type="Pfam" id="PF01432"/>
    </source>
</evidence>
<gene>
    <name evidence="10" type="ORF">METESE_10960</name>
</gene>
<keyword evidence="6 7" id="KW-0482">Metalloprotease</keyword>
<comment type="similarity">
    <text evidence="1 7">Belongs to the peptidase M3 family.</text>
</comment>
<evidence type="ECO:0000256" key="8">
    <source>
        <dbReference type="SAM" id="SignalP"/>
    </source>
</evidence>
<dbReference type="SUPFAM" id="SSF55486">
    <property type="entry name" value="Metalloproteases ('zincins'), catalytic domain"/>
    <property type="match status" value="1"/>
</dbReference>
<dbReference type="Gene3D" id="3.40.390.10">
    <property type="entry name" value="Collagenase (Catalytic Domain)"/>
    <property type="match status" value="1"/>
</dbReference>
<evidence type="ECO:0000256" key="6">
    <source>
        <dbReference type="ARBA" id="ARBA00023049"/>
    </source>
</evidence>
<accession>A0AA48H544</accession>
<dbReference type="GO" id="GO:0046872">
    <property type="term" value="F:metal ion binding"/>
    <property type="evidence" value="ECO:0007669"/>
    <property type="project" value="UniProtKB-UniRule"/>
</dbReference>
<evidence type="ECO:0000256" key="5">
    <source>
        <dbReference type="ARBA" id="ARBA00022833"/>
    </source>
</evidence>
<dbReference type="EMBL" id="AP027081">
    <property type="protein sequence ID" value="BDU76138.1"/>
    <property type="molecule type" value="Genomic_DNA"/>
</dbReference>
<dbReference type="FunFam" id="3.40.390.10:FF:000009">
    <property type="entry name" value="Oligopeptidase A"/>
    <property type="match status" value="1"/>
</dbReference>
<keyword evidence="10" id="KW-0121">Carboxypeptidase</keyword>
<dbReference type="GO" id="GO:0004222">
    <property type="term" value="F:metalloendopeptidase activity"/>
    <property type="evidence" value="ECO:0007669"/>
    <property type="project" value="InterPro"/>
</dbReference>
<dbReference type="GO" id="GO:0006508">
    <property type="term" value="P:proteolysis"/>
    <property type="evidence" value="ECO:0007669"/>
    <property type="project" value="UniProtKB-KW"/>
</dbReference>
<dbReference type="Gene3D" id="1.10.1370.40">
    <property type="match status" value="1"/>
</dbReference>